<feature type="repeat" description="ANK" evidence="3">
    <location>
        <begin position="244"/>
        <end position="276"/>
    </location>
</feature>
<dbReference type="Gene3D" id="1.10.750.20">
    <property type="entry name" value="SOCS box"/>
    <property type="match status" value="1"/>
</dbReference>
<dbReference type="SMART" id="SM00248">
    <property type="entry name" value="ANK"/>
    <property type="match status" value="6"/>
</dbReference>
<dbReference type="PANTHER" id="PTHR24171:SF8">
    <property type="entry name" value="BRCA1-ASSOCIATED RING DOMAIN PROTEIN 1"/>
    <property type="match status" value="1"/>
</dbReference>
<feature type="repeat" description="ANK" evidence="3">
    <location>
        <begin position="180"/>
        <end position="212"/>
    </location>
</feature>
<dbReference type="STRING" id="6573.A0A210QH32"/>
<dbReference type="Pfam" id="PF00023">
    <property type="entry name" value="Ank"/>
    <property type="match status" value="1"/>
</dbReference>
<dbReference type="InterPro" id="IPR002110">
    <property type="entry name" value="Ankyrin_rpt"/>
</dbReference>
<evidence type="ECO:0000256" key="1">
    <source>
        <dbReference type="ARBA" id="ARBA00022737"/>
    </source>
</evidence>
<dbReference type="PROSITE" id="PS50088">
    <property type="entry name" value="ANK_REPEAT"/>
    <property type="match status" value="3"/>
</dbReference>
<dbReference type="PROSITE" id="PS50225">
    <property type="entry name" value="SOCS"/>
    <property type="match status" value="1"/>
</dbReference>
<dbReference type="Proteomes" id="UP000242188">
    <property type="component" value="Unassembled WGS sequence"/>
</dbReference>
<name>A0A210QH32_MIZYE</name>
<dbReference type="CDD" id="cd03587">
    <property type="entry name" value="SOCS"/>
    <property type="match status" value="1"/>
</dbReference>
<dbReference type="AlphaFoldDB" id="A0A210QH32"/>
<evidence type="ECO:0000256" key="2">
    <source>
        <dbReference type="ARBA" id="ARBA00023043"/>
    </source>
</evidence>
<dbReference type="GO" id="GO:0085020">
    <property type="term" value="P:protein K6-linked ubiquitination"/>
    <property type="evidence" value="ECO:0007669"/>
    <property type="project" value="TreeGrafter"/>
</dbReference>
<dbReference type="GO" id="GO:0031436">
    <property type="term" value="C:BRCA1-BARD1 complex"/>
    <property type="evidence" value="ECO:0007669"/>
    <property type="project" value="TreeGrafter"/>
</dbReference>
<feature type="repeat" description="ANK" evidence="3">
    <location>
        <begin position="146"/>
        <end position="174"/>
    </location>
</feature>
<organism evidence="5 6">
    <name type="scientific">Mizuhopecten yessoensis</name>
    <name type="common">Japanese scallop</name>
    <name type="synonym">Patinopecten yessoensis</name>
    <dbReference type="NCBI Taxonomy" id="6573"/>
    <lineage>
        <taxon>Eukaryota</taxon>
        <taxon>Metazoa</taxon>
        <taxon>Spiralia</taxon>
        <taxon>Lophotrochozoa</taxon>
        <taxon>Mollusca</taxon>
        <taxon>Bivalvia</taxon>
        <taxon>Autobranchia</taxon>
        <taxon>Pteriomorphia</taxon>
        <taxon>Pectinida</taxon>
        <taxon>Pectinoidea</taxon>
        <taxon>Pectinidae</taxon>
        <taxon>Mizuhopecten</taxon>
    </lineage>
</organism>
<keyword evidence="2 3" id="KW-0040">ANK repeat</keyword>
<dbReference type="EMBL" id="NEDP02003738">
    <property type="protein sequence ID" value="OWF48042.1"/>
    <property type="molecule type" value="Genomic_DNA"/>
</dbReference>
<dbReference type="GO" id="GO:0035556">
    <property type="term" value="P:intracellular signal transduction"/>
    <property type="evidence" value="ECO:0007669"/>
    <property type="project" value="InterPro"/>
</dbReference>
<evidence type="ECO:0000256" key="3">
    <source>
        <dbReference type="PROSITE-ProRule" id="PRU00023"/>
    </source>
</evidence>
<dbReference type="SMART" id="SM00969">
    <property type="entry name" value="SOCS_box"/>
    <property type="match status" value="1"/>
</dbReference>
<evidence type="ECO:0000313" key="5">
    <source>
        <dbReference type="EMBL" id="OWF48042.1"/>
    </source>
</evidence>
<keyword evidence="6" id="KW-1185">Reference proteome</keyword>
<dbReference type="Pfam" id="PF12796">
    <property type="entry name" value="Ank_2"/>
    <property type="match status" value="2"/>
</dbReference>
<comment type="caution">
    <text evidence="5">The sequence shown here is derived from an EMBL/GenBank/DDBJ whole genome shotgun (WGS) entry which is preliminary data.</text>
</comment>
<sequence length="425" mass="47825">MPLLYKFVDCDIRPKLYPVIDFSCRLDNVVNVDKDVISLIEAVKSNEVEQVRNYIEVIKQNKADIRSVLNGANDKHETALCSAVIKKNLDICKLLINNGCDVDQQAKIPPFYPRLSPISQAVIQNSFNIVKLLLSHDCQKDKVDDYGKSAISYAVSNNHVAMVVFLLESGCSINSFIPESGYSLLHDACSKENLETVKILLKWRADPNALEMKDRTSPGFFTNKIEIHQQLIDYGCDINATSRSGDTVLHMAIIHGNVQLVEFLLNHGALMNAKQAKFLYSTENLLCKVTFQDPLELAAEQHFFNICQTLVQHGCVTNQPHSENKELWCRFLNSRDNDLLITLLYDYLPLSPGDIGGKLNLKIVWQDIIELKALVCKDAPSLKASCRLVLRNHLKEQCLGKSIGCSIKCLPLPPLLKEYLMLSVH</sequence>
<dbReference type="SUPFAM" id="SSF48403">
    <property type="entry name" value="Ankyrin repeat"/>
    <property type="match status" value="1"/>
</dbReference>
<proteinExistence type="predicted"/>
<reference evidence="5 6" key="1">
    <citation type="journal article" date="2017" name="Nat. Ecol. Evol.">
        <title>Scallop genome provides insights into evolution of bilaterian karyotype and development.</title>
        <authorList>
            <person name="Wang S."/>
            <person name="Zhang J."/>
            <person name="Jiao W."/>
            <person name="Li J."/>
            <person name="Xun X."/>
            <person name="Sun Y."/>
            <person name="Guo X."/>
            <person name="Huan P."/>
            <person name="Dong B."/>
            <person name="Zhang L."/>
            <person name="Hu X."/>
            <person name="Sun X."/>
            <person name="Wang J."/>
            <person name="Zhao C."/>
            <person name="Wang Y."/>
            <person name="Wang D."/>
            <person name="Huang X."/>
            <person name="Wang R."/>
            <person name="Lv J."/>
            <person name="Li Y."/>
            <person name="Zhang Z."/>
            <person name="Liu B."/>
            <person name="Lu W."/>
            <person name="Hui Y."/>
            <person name="Liang J."/>
            <person name="Zhou Z."/>
            <person name="Hou R."/>
            <person name="Li X."/>
            <person name="Liu Y."/>
            <person name="Li H."/>
            <person name="Ning X."/>
            <person name="Lin Y."/>
            <person name="Zhao L."/>
            <person name="Xing Q."/>
            <person name="Dou J."/>
            <person name="Li Y."/>
            <person name="Mao J."/>
            <person name="Guo H."/>
            <person name="Dou H."/>
            <person name="Li T."/>
            <person name="Mu C."/>
            <person name="Jiang W."/>
            <person name="Fu Q."/>
            <person name="Fu X."/>
            <person name="Miao Y."/>
            <person name="Liu J."/>
            <person name="Yu Q."/>
            <person name="Li R."/>
            <person name="Liao H."/>
            <person name="Li X."/>
            <person name="Kong Y."/>
            <person name="Jiang Z."/>
            <person name="Chourrout D."/>
            <person name="Li R."/>
            <person name="Bao Z."/>
        </authorList>
    </citation>
    <scope>NUCLEOTIDE SEQUENCE [LARGE SCALE GENOMIC DNA]</scope>
    <source>
        <strain evidence="5 6">PY_sf001</strain>
    </source>
</reference>
<dbReference type="Pfam" id="PF07525">
    <property type="entry name" value="SOCS_box"/>
    <property type="match status" value="1"/>
</dbReference>
<dbReference type="OrthoDB" id="194358at2759"/>
<protein>
    <submittedName>
        <fullName evidence="5">Ankyrin repeat protein</fullName>
    </submittedName>
</protein>
<dbReference type="SUPFAM" id="SSF158235">
    <property type="entry name" value="SOCS box-like"/>
    <property type="match status" value="1"/>
</dbReference>
<feature type="domain" description="SOCS box" evidence="4">
    <location>
        <begin position="377"/>
        <end position="420"/>
    </location>
</feature>
<accession>A0A210QH32</accession>
<evidence type="ECO:0000313" key="6">
    <source>
        <dbReference type="Proteomes" id="UP000242188"/>
    </source>
</evidence>
<dbReference type="InterPro" id="IPR036036">
    <property type="entry name" value="SOCS_box-like_dom_sf"/>
</dbReference>
<gene>
    <name evidence="5" type="ORF">KP79_PYT13955</name>
</gene>
<dbReference type="GO" id="GO:0004842">
    <property type="term" value="F:ubiquitin-protein transferase activity"/>
    <property type="evidence" value="ECO:0007669"/>
    <property type="project" value="TreeGrafter"/>
</dbReference>
<dbReference type="InterPro" id="IPR036770">
    <property type="entry name" value="Ankyrin_rpt-contain_sf"/>
</dbReference>
<dbReference type="PROSITE" id="PS50297">
    <property type="entry name" value="ANK_REP_REGION"/>
    <property type="match status" value="3"/>
</dbReference>
<evidence type="ECO:0000259" key="4">
    <source>
        <dbReference type="PROSITE" id="PS50225"/>
    </source>
</evidence>
<dbReference type="GO" id="GO:0070531">
    <property type="term" value="C:BRCA1-A complex"/>
    <property type="evidence" value="ECO:0007669"/>
    <property type="project" value="TreeGrafter"/>
</dbReference>
<dbReference type="InterPro" id="IPR001496">
    <property type="entry name" value="SOCS_box"/>
</dbReference>
<dbReference type="Gene3D" id="1.25.40.20">
    <property type="entry name" value="Ankyrin repeat-containing domain"/>
    <property type="match status" value="3"/>
</dbReference>
<dbReference type="PANTHER" id="PTHR24171">
    <property type="entry name" value="ANKYRIN REPEAT DOMAIN-CONTAINING PROTEIN 39-RELATED"/>
    <property type="match status" value="1"/>
</dbReference>
<keyword evidence="1" id="KW-0677">Repeat</keyword>